<name>A0A9D9EEZ2_9BACT</name>
<dbReference type="EMBL" id="JADIMO010000064">
    <property type="protein sequence ID" value="MBO8445115.1"/>
    <property type="molecule type" value="Genomic_DNA"/>
</dbReference>
<dbReference type="GO" id="GO:0006813">
    <property type="term" value="P:potassium ion transport"/>
    <property type="evidence" value="ECO:0007669"/>
    <property type="project" value="InterPro"/>
</dbReference>
<protein>
    <submittedName>
        <fullName evidence="10">Transporter</fullName>
    </submittedName>
</protein>
<feature type="transmembrane region" description="Helical" evidence="8">
    <location>
        <begin position="471"/>
        <end position="494"/>
    </location>
</feature>
<evidence type="ECO:0000256" key="7">
    <source>
        <dbReference type="ARBA" id="ARBA00023136"/>
    </source>
</evidence>
<evidence type="ECO:0000313" key="11">
    <source>
        <dbReference type="Proteomes" id="UP000823619"/>
    </source>
</evidence>
<evidence type="ECO:0000256" key="8">
    <source>
        <dbReference type="SAM" id="Phobius"/>
    </source>
</evidence>
<evidence type="ECO:0000256" key="5">
    <source>
        <dbReference type="ARBA" id="ARBA00022692"/>
    </source>
</evidence>
<accession>A0A9D9EEZ2</accession>
<dbReference type="NCBIfam" id="NF003007">
    <property type="entry name" value="PRK03818.1"/>
    <property type="match status" value="1"/>
</dbReference>
<reference evidence="10" key="2">
    <citation type="journal article" date="2021" name="PeerJ">
        <title>Extensive microbial diversity within the chicken gut microbiome revealed by metagenomics and culture.</title>
        <authorList>
            <person name="Gilroy R."/>
            <person name="Ravi A."/>
            <person name="Getino M."/>
            <person name="Pursley I."/>
            <person name="Horton D.L."/>
            <person name="Alikhan N.F."/>
            <person name="Baker D."/>
            <person name="Gharbi K."/>
            <person name="Hall N."/>
            <person name="Watson M."/>
            <person name="Adriaenssens E.M."/>
            <person name="Foster-Nyarko E."/>
            <person name="Jarju S."/>
            <person name="Secka A."/>
            <person name="Antonio M."/>
            <person name="Oren A."/>
            <person name="Chaudhuri R.R."/>
            <person name="La Ragione R."/>
            <person name="Hildebrand F."/>
            <person name="Pallen M.J."/>
        </authorList>
    </citation>
    <scope>NUCLEOTIDE SEQUENCE</scope>
    <source>
        <strain evidence="10">D5-748</strain>
    </source>
</reference>
<evidence type="ECO:0000313" key="10">
    <source>
        <dbReference type="EMBL" id="MBO8445115.1"/>
    </source>
</evidence>
<dbReference type="PANTHER" id="PTHR30445">
    <property type="entry name" value="K(+)_H(+) ANTIPORTER SUBUNIT KHTT"/>
    <property type="match status" value="1"/>
</dbReference>
<feature type="transmembrane region" description="Helical" evidence="8">
    <location>
        <begin position="379"/>
        <end position="402"/>
    </location>
</feature>
<organism evidence="10 11">
    <name type="scientific">Candidatus Cryptobacteroides merdavium</name>
    <dbReference type="NCBI Taxonomy" id="2840769"/>
    <lineage>
        <taxon>Bacteria</taxon>
        <taxon>Pseudomonadati</taxon>
        <taxon>Bacteroidota</taxon>
        <taxon>Bacteroidia</taxon>
        <taxon>Bacteroidales</taxon>
        <taxon>Candidatus Cryptobacteroides</taxon>
    </lineage>
</organism>
<feature type="transmembrane region" description="Helical" evidence="8">
    <location>
        <begin position="408"/>
        <end position="428"/>
    </location>
</feature>
<keyword evidence="4" id="KW-1003">Cell membrane</keyword>
<feature type="domain" description="RCK C-terminal" evidence="9">
    <location>
        <begin position="193"/>
        <end position="276"/>
    </location>
</feature>
<gene>
    <name evidence="10" type="ORF">IAC23_05400</name>
</gene>
<dbReference type="InterPro" id="IPR050144">
    <property type="entry name" value="AAE_transporter"/>
</dbReference>
<dbReference type="InterPro" id="IPR006037">
    <property type="entry name" value="RCK_C"/>
</dbReference>
<feature type="transmembrane region" description="Helical" evidence="8">
    <location>
        <begin position="533"/>
        <end position="555"/>
    </location>
</feature>
<dbReference type="AlphaFoldDB" id="A0A9D9EEZ2"/>
<dbReference type="NCBIfam" id="TIGR01625">
    <property type="entry name" value="YidE_YbjL_dupl"/>
    <property type="match status" value="2"/>
</dbReference>
<dbReference type="Pfam" id="PF06826">
    <property type="entry name" value="Asp-Al_Ex"/>
    <property type="match status" value="2"/>
</dbReference>
<evidence type="ECO:0000259" key="9">
    <source>
        <dbReference type="PROSITE" id="PS51202"/>
    </source>
</evidence>
<keyword evidence="5 8" id="KW-0812">Transmembrane</keyword>
<dbReference type="PROSITE" id="PS51202">
    <property type="entry name" value="RCK_C"/>
    <property type="match status" value="2"/>
</dbReference>
<reference evidence="10" key="1">
    <citation type="submission" date="2020-10" db="EMBL/GenBank/DDBJ databases">
        <authorList>
            <person name="Gilroy R."/>
        </authorList>
    </citation>
    <scope>NUCLEOTIDE SEQUENCE</scope>
    <source>
        <strain evidence="10">D5-748</strain>
    </source>
</reference>
<evidence type="ECO:0000256" key="2">
    <source>
        <dbReference type="ARBA" id="ARBA00009854"/>
    </source>
</evidence>
<feature type="transmembrane region" description="Helical" evidence="8">
    <location>
        <begin position="100"/>
        <end position="119"/>
    </location>
</feature>
<comment type="caution">
    <text evidence="10">The sequence shown here is derived from an EMBL/GenBank/DDBJ whole genome shotgun (WGS) entry which is preliminary data.</text>
</comment>
<dbReference type="InterPro" id="IPR006512">
    <property type="entry name" value="YidE_YbjL"/>
</dbReference>
<dbReference type="Gene3D" id="3.30.70.1450">
    <property type="entry name" value="Regulator of K+ conductance, C-terminal domain"/>
    <property type="match status" value="2"/>
</dbReference>
<evidence type="ECO:0000256" key="3">
    <source>
        <dbReference type="ARBA" id="ARBA00022448"/>
    </source>
</evidence>
<feature type="transmembrane region" description="Helical" evidence="8">
    <location>
        <begin position="38"/>
        <end position="57"/>
    </location>
</feature>
<proteinExistence type="inferred from homology"/>
<dbReference type="InterPro" id="IPR036721">
    <property type="entry name" value="RCK_C_sf"/>
</dbReference>
<evidence type="ECO:0000256" key="1">
    <source>
        <dbReference type="ARBA" id="ARBA00004651"/>
    </source>
</evidence>
<dbReference type="GO" id="GO:0005886">
    <property type="term" value="C:plasma membrane"/>
    <property type="evidence" value="ECO:0007669"/>
    <property type="project" value="UniProtKB-SubCell"/>
</dbReference>
<keyword evidence="7 8" id="KW-0472">Membrane</keyword>
<feature type="transmembrane region" description="Helical" evidence="8">
    <location>
        <begin position="162"/>
        <end position="184"/>
    </location>
</feature>
<feature type="transmembrane region" description="Helical" evidence="8">
    <location>
        <begin position="63"/>
        <end position="88"/>
    </location>
</feature>
<dbReference type="Proteomes" id="UP000823619">
    <property type="component" value="Unassembled WGS sequence"/>
</dbReference>
<dbReference type="GO" id="GO:0008324">
    <property type="term" value="F:monoatomic cation transmembrane transporter activity"/>
    <property type="evidence" value="ECO:0007669"/>
    <property type="project" value="InterPro"/>
</dbReference>
<dbReference type="Pfam" id="PF02080">
    <property type="entry name" value="TrkA_C"/>
    <property type="match status" value="2"/>
</dbReference>
<dbReference type="SUPFAM" id="SSF116726">
    <property type="entry name" value="TrkA C-terminal domain-like"/>
    <property type="match status" value="2"/>
</dbReference>
<sequence>MNWIQEILCQPSVIQTVIVLSVVSAAGVYLGKLKFFGISLGVTFVFFTGIVASHFGVKVNHDMLAFAQNFGLILFIYTLGLQVGPGFFSSLKKGGVKLNMLSMGVVFLGTLMALALTWATDIPLSDMMGLLSGAVTNTPMLGAAQQALLQVDPDNAKGATDMALACAVAYPLGVIGVILAIIVLKKVFNVQDSKASPKENATKTYVAEFLVSNPAIFGKSIKEAMHMTDRHFVISRIWRDGKVRIPTSDTLLQKGDKLLVVSVKADVENATALFGEQEYEEDWNKEDIDWNAIDSQLISRRILVTRNKINGVKLGSLRLRNLYGINITRVNRAGIDLLASPDLHLQVGDKLTIVGEANSVNNVGKLLGDEAKRLNKPNLLAIFIGLAVGVFLGAIPLSIPGMSTPVKLGIAGGPIIVGILMGAFGPRIHLTTYTTESANLMMREFGLVIYLAGLGLDSGEHFFETVFRTEGLIWVAIGFALAIVPVLIMGWIATKFCKVDYAHNVGMLCGSMANPMALNYANTTVAGDEPSVAYATVYPLSIFVRVITAQLILLVF</sequence>
<feature type="transmembrane region" description="Helical" evidence="8">
    <location>
        <begin position="12"/>
        <end position="31"/>
    </location>
</feature>
<comment type="similarity">
    <text evidence="2">Belongs to the AAE transporter (TC 2.A.81) family.</text>
</comment>
<feature type="domain" description="RCK C-terminal" evidence="9">
    <location>
        <begin position="285"/>
        <end position="369"/>
    </location>
</feature>
<evidence type="ECO:0000256" key="4">
    <source>
        <dbReference type="ARBA" id="ARBA00022475"/>
    </source>
</evidence>
<keyword evidence="3" id="KW-0813">Transport</keyword>
<comment type="subcellular location">
    <subcellularLocation>
        <location evidence="1">Cell membrane</location>
        <topology evidence="1">Multi-pass membrane protein</topology>
    </subcellularLocation>
</comment>
<keyword evidence="6 8" id="KW-1133">Transmembrane helix</keyword>
<dbReference type="PANTHER" id="PTHR30445:SF3">
    <property type="entry name" value="TRANSPORT PROTEIN YIDE-RELATED"/>
    <property type="match status" value="1"/>
</dbReference>
<evidence type="ECO:0000256" key="6">
    <source>
        <dbReference type="ARBA" id="ARBA00022989"/>
    </source>
</evidence>